<evidence type="ECO:0000256" key="1">
    <source>
        <dbReference type="ARBA" id="ARBA00023125"/>
    </source>
</evidence>
<dbReference type="AlphaFoldDB" id="A0A2T3W342"/>
<evidence type="ECO:0000313" key="4">
    <source>
        <dbReference type="Proteomes" id="UP000240317"/>
    </source>
</evidence>
<dbReference type="GO" id="GO:0003677">
    <property type="term" value="F:DNA binding"/>
    <property type="evidence" value="ECO:0007669"/>
    <property type="project" value="UniProtKB-KW"/>
</dbReference>
<keyword evidence="4" id="KW-1185">Reference proteome</keyword>
<organism evidence="3 4">
    <name type="scientific">Deinococcus arcticus</name>
    <dbReference type="NCBI Taxonomy" id="2136176"/>
    <lineage>
        <taxon>Bacteria</taxon>
        <taxon>Thermotogati</taxon>
        <taxon>Deinococcota</taxon>
        <taxon>Deinococci</taxon>
        <taxon>Deinococcales</taxon>
        <taxon>Deinococcaceae</taxon>
        <taxon>Deinococcus</taxon>
    </lineage>
</organism>
<proteinExistence type="predicted"/>
<gene>
    <name evidence="3" type="ORF">C8263_18595</name>
</gene>
<dbReference type="InterPro" id="IPR010095">
    <property type="entry name" value="Cas12f1-like_TNB"/>
</dbReference>
<dbReference type="EMBL" id="PYSV01000043">
    <property type="protein sequence ID" value="PTA66321.1"/>
    <property type="molecule type" value="Genomic_DNA"/>
</dbReference>
<sequence length="366" mass="41623">MNRRHQPDRHTTQISRNSYDSCERLVRCGDLMVKRRPRSEEADPLKGVRAEETYTLSLNTRFAVLHDGAVRIGGELIHAQLSCLPTIAYRALVTGAPGFTQYNGIQELYQRVRLGQISERTLPTELERIVRQGRRPDPVPRMVTRPRTLQSRWLAQEVYLFKTQAGDWFLSLSFRTPVQPLAPNPSRRPFGLDLGLDPVTVISDGRTDQFFTLTDLPFLRRDALSPDARALYDQLTYASGRKDLDQVIGVLLREASAVYAEKLSHRGMSCGFIHGGRRRAVHDYHFSWLPQHANAVRLPFRRPGAAWSSQTCSVCGERRQCSRKGDRFVCLAASCQSSMDAHANAAREMLQRGLGHHQERSFPTWE</sequence>
<dbReference type="Proteomes" id="UP000240317">
    <property type="component" value="Unassembled WGS sequence"/>
</dbReference>
<evidence type="ECO:0000313" key="3">
    <source>
        <dbReference type="EMBL" id="PTA66321.1"/>
    </source>
</evidence>
<reference evidence="3 4" key="1">
    <citation type="submission" date="2018-03" db="EMBL/GenBank/DDBJ databases">
        <title>Draft genome of Deinococcus sp. OD32.</title>
        <authorList>
            <person name="Wang X.-P."/>
            <person name="Du Z.-J."/>
        </authorList>
    </citation>
    <scope>NUCLEOTIDE SEQUENCE [LARGE SCALE GENOMIC DNA]</scope>
    <source>
        <strain evidence="3 4">OD32</strain>
    </source>
</reference>
<feature type="domain" description="Cas12f1-like TNB" evidence="2">
    <location>
        <begin position="300"/>
        <end position="347"/>
    </location>
</feature>
<accession>A0A2T3W342</accession>
<name>A0A2T3W342_9DEIO</name>
<keyword evidence="1" id="KW-0238">DNA-binding</keyword>
<dbReference type="Pfam" id="PF07282">
    <property type="entry name" value="Cas12f1-like_TNB"/>
    <property type="match status" value="1"/>
</dbReference>
<evidence type="ECO:0000259" key="2">
    <source>
        <dbReference type="Pfam" id="PF07282"/>
    </source>
</evidence>
<comment type="caution">
    <text evidence="3">The sequence shown here is derived from an EMBL/GenBank/DDBJ whole genome shotgun (WGS) entry which is preliminary data.</text>
</comment>
<protein>
    <recommendedName>
        <fullName evidence="2">Cas12f1-like TNB domain-containing protein</fullName>
    </recommendedName>
</protein>